<protein>
    <recommendedName>
        <fullName evidence="5">Ubiquinone biosynthesis O-methyltransferase</fullName>
    </recommendedName>
    <alternativeName>
        <fullName evidence="5">2-polyprenyl-6-hydroxyphenol methylase</fullName>
        <ecNumber evidence="5">2.1.1.222</ecNumber>
    </alternativeName>
    <alternativeName>
        <fullName evidence="5">3-demethylubiquinone 3-O-methyltransferase</fullName>
        <ecNumber evidence="5">2.1.1.64</ecNumber>
    </alternativeName>
</protein>
<comment type="function">
    <text evidence="5">O-methyltransferase that catalyzes the 2 O-methylation steps in the ubiquinone biosynthetic pathway.</text>
</comment>
<dbReference type="CDD" id="cd02440">
    <property type="entry name" value="AdoMet_MTases"/>
    <property type="match status" value="1"/>
</dbReference>
<feature type="binding site" evidence="5">
    <location>
        <position position="81"/>
    </location>
    <ligand>
        <name>S-adenosyl-L-methionine</name>
        <dbReference type="ChEBI" id="CHEBI:59789"/>
    </ligand>
</feature>
<keyword evidence="7" id="KW-1185">Reference proteome</keyword>
<dbReference type="GO" id="GO:0061542">
    <property type="term" value="F:3-demethylubiquinol 3-O-methyltransferase activity"/>
    <property type="evidence" value="ECO:0007669"/>
    <property type="project" value="UniProtKB-EC"/>
</dbReference>
<organism evidence="6 7">
    <name type="scientific">Thiorhodococcus fuscus</name>
    <dbReference type="NCBI Taxonomy" id="527200"/>
    <lineage>
        <taxon>Bacteria</taxon>
        <taxon>Pseudomonadati</taxon>
        <taxon>Pseudomonadota</taxon>
        <taxon>Gammaproteobacteria</taxon>
        <taxon>Chromatiales</taxon>
        <taxon>Chromatiaceae</taxon>
        <taxon>Thiorhodococcus</taxon>
    </lineage>
</organism>
<feature type="binding site" evidence="5">
    <location>
        <position position="40"/>
    </location>
    <ligand>
        <name>S-adenosyl-L-methionine</name>
        <dbReference type="ChEBI" id="CHEBI:59789"/>
    </ligand>
</feature>
<dbReference type="EMBL" id="JBHUHX010000007">
    <property type="protein sequence ID" value="MFD2110856.1"/>
    <property type="molecule type" value="Genomic_DNA"/>
</dbReference>
<dbReference type="EC" id="2.1.1.222" evidence="5"/>
<proteinExistence type="inferred from homology"/>
<dbReference type="EC" id="2.1.1.64" evidence="5"/>
<evidence type="ECO:0000256" key="3">
    <source>
        <dbReference type="ARBA" id="ARBA00022688"/>
    </source>
</evidence>
<comment type="caution">
    <text evidence="6">The sequence shown here is derived from an EMBL/GenBank/DDBJ whole genome shotgun (WGS) entry which is preliminary data.</text>
</comment>
<dbReference type="Proteomes" id="UP001597337">
    <property type="component" value="Unassembled WGS sequence"/>
</dbReference>
<feature type="binding site" evidence="5">
    <location>
        <position position="60"/>
    </location>
    <ligand>
        <name>S-adenosyl-L-methionine</name>
        <dbReference type="ChEBI" id="CHEBI:59789"/>
    </ligand>
</feature>
<dbReference type="HAMAP" id="MF_00472">
    <property type="entry name" value="UbiG"/>
    <property type="match status" value="1"/>
</dbReference>
<dbReference type="NCBIfam" id="TIGR01983">
    <property type="entry name" value="UbiG"/>
    <property type="match status" value="1"/>
</dbReference>
<dbReference type="Gene3D" id="3.40.50.150">
    <property type="entry name" value="Vaccinia Virus protein VP39"/>
    <property type="match status" value="1"/>
</dbReference>
<evidence type="ECO:0000313" key="7">
    <source>
        <dbReference type="Proteomes" id="UP001597337"/>
    </source>
</evidence>
<evidence type="ECO:0000313" key="6">
    <source>
        <dbReference type="EMBL" id="MFD2110856.1"/>
    </source>
</evidence>
<sequence length="240" mass="26765">MTEQHPNVDRAEISKFEELASRWWDPHSEFKTLHDINPLRLGYIERGADGLAGKRVLDVGCGGGILSESMALKGATVTGIDMGDMPLRVAELHTLETGVQVEYRRVPVEVLADELPGAFDVVTCMEMLEHVPNPASVIGACARLVRPGGKVFFSTLNRNAKSYLMAVVGAEYIMRMLPRGTHDFSRFIRPSELDAWIRPTELRTTDMSGMSYNPLTQTYRLDPHNLDVNYLVTCVRNTDA</sequence>
<evidence type="ECO:0000256" key="2">
    <source>
        <dbReference type="ARBA" id="ARBA00022679"/>
    </source>
</evidence>
<name>A0ABW4Y3W6_9GAMM</name>
<comment type="similarity">
    <text evidence="5">Belongs to the methyltransferase superfamily. UbiG/COQ3 family.</text>
</comment>
<reference evidence="7" key="1">
    <citation type="journal article" date="2019" name="Int. J. Syst. Evol. Microbiol.">
        <title>The Global Catalogue of Microorganisms (GCM) 10K type strain sequencing project: providing services to taxonomists for standard genome sequencing and annotation.</title>
        <authorList>
            <consortium name="The Broad Institute Genomics Platform"/>
            <consortium name="The Broad Institute Genome Sequencing Center for Infectious Disease"/>
            <person name="Wu L."/>
            <person name="Ma J."/>
        </authorList>
    </citation>
    <scope>NUCLEOTIDE SEQUENCE [LARGE SCALE GENOMIC DNA]</scope>
    <source>
        <strain evidence="7">KACC 12597</strain>
    </source>
</reference>
<dbReference type="PANTHER" id="PTHR43464:SF19">
    <property type="entry name" value="UBIQUINONE BIOSYNTHESIS O-METHYLTRANSFERASE, MITOCHONDRIAL"/>
    <property type="match status" value="1"/>
</dbReference>
<keyword evidence="2 5" id="KW-0808">Transferase</keyword>
<comment type="catalytic activity">
    <reaction evidence="5">
        <text>a 3-demethylubiquinol + S-adenosyl-L-methionine = a ubiquinol + S-adenosyl-L-homocysteine + H(+)</text>
        <dbReference type="Rhea" id="RHEA:44380"/>
        <dbReference type="Rhea" id="RHEA-COMP:9566"/>
        <dbReference type="Rhea" id="RHEA-COMP:10914"/>
        <dbReference type="ChEBI" id="CHEBI:15378"/>
        <dbReference type="ChEBI" id="CHEBI:17976"/>
        <dbReference type="ChEBI" id="CHEBI:57856"/>
        <dbReference type="ChEBI" id="CHEBI:59789"/>
        <dbReference type="ChEBI" id="CHEBI:84422"/>
        <dbReference type="EC" id="2.1.1.64"/>
    </reaction>
</comment>
<evidence type="ECO:0000256" key="4">
    <source>
        <dbReference type="ARBA" id="ARBA00022691"/>
    </source>
</evidence>
<dbReference type="GO" id="GO:0032259">
    <property type="term" value="P:methylation"/>
    <property type="evidence" value="ECO:0007669"/>
    <property type="project" value="UniProtKB-KW"/>
</dbReference>
<keyword evidence="3 5" id="KW-0831">Ubiquinone biosynthesis</keyword>
<gene>
    <name evidence="5 6" type="primary">ubiG</name>
    <name evidence="6" type="ORF">ACFSJC_03265</name>
</gene>
<comment type="pathway">
    <text evidence="5">Cofactor biosynthesis; ubiquinone biosynthesis.</text>
</comment>
<dbReference type="InterPro" id="IPR029063">
    <property type="entry name" value="SAM-dependent_MTases_sf"/>
</dbReference>
<dbReference type="InterPro" id="IPR010233">
    <property type="entry name" value="UbiG_MeTrfase"/>
</dbReference>
<dbReference type="PANTHER" id="PTHR43464">
    <property type="entry name" value="METHYLTRANSFERASE"/>
    <property type="match status" value="1"/>
</dbReference>
<dbReference type="SUPFAM" id="SSF53335">
    <property type="entry name" value="S-adenosyl-L-methionine-dependent methyltransferases"/>
    <property type="match status" value="1"/>
</dbReference>
<dbReference type="RefSeq" id="WP_386023153.1">
    <property type="nucleotide sequence ID" value="NZ_JBHUHX010000007.1"/>
</dbReference>
<dbReference type="Pfam" id="PF13489">
    <property type="entry name" value="Methyltransf_23"/>
    <property type="match status" value="1"/>
</dbReference>
<evidence type="ECO:0000256" key="1">
    <source>
        <dbReference type="ARBA" id="ARBA00022603"/>
    </source>
</evidence>
<dbReference type="GO" id="GO:0102208">
    <property type="term" value="F:2-polyprenyl-6-hydroxyphenol methylase activity"/>
    <property type="evidence" value="ECO:0007669"/>
    <property type="project" value="UniProtKB-EC"/>
</dbReference>
<feature type="binding site" evidence="5">
    <location>
        <position position="125"/>
    </location>
    <ligand>
        <name>S-adenosyl-L-methionine</name>
        <dbReference type="ChEBI" id="CHEBI:59789"/>
    </ligand>
</feature>
<accession>A0ABW4Y3W6</accession>
<evidence type="ECO:0000256" key="5">
    <source>
        <dbReference type="HAMAP-Rule" id="MF_00472"/>
    </source>
</evidence>
<comment type="catalytic activity">
    <reaction evidence="5">
        <text>a 3-(all-trans-polyprenyl)benzene-1,2-diol + S-adenosyl-L-methionine = a 2-methoxy-6-(all-trans-polyprenyl)phenol + S-adenosyl-L-homocysteine + H(+)</text>
        <dbReference type="Rhea" id="RHEA:31411"/>
        <dbReference type="Rhea" id="RHEA-COMP:9550"/>
        <dbReference type="Rhea" id="RHEA-COMP:9551"/>
        <dbReference type="ChEBI" id="CHEBI:15378"/>
        <dbReference type="ChEBI" id="CHEBI:57856"/>
        <dbReference type="ChEBI" id="CHEBI:59789"/>
        <dbReference type="ChEBI" id="CHEBI:62729"/>
        <dbReference type="ChEBI" id="CHEBI:62731"/>
        <dbReference type="EC" id="2.1.1.222"/>
    </reaction>
</comment>
<keyword evidence="4 5" id="KW-0949">S-adenosyl-L-methionine</keyword>
<keyword evidence="1 5" id="KW-0489">Methyltransferase</keyword>